<keyword evidence="1" id="KW-0255">Endonuclease</keyword>
<accession>A0AA50A6I0</accession>
<dbReference type="EMBL" id="OQ890310">
    <property type="protein sequence ID" value="WLJ25420.1"/>
    <property type="molecule type" value="Genomic_DNA"/>
</dbReference>
<dbReference type="GO" id="GO:0004519">
    <property type="term" value="F:endonuclease activity"/>
    <property type="evidence" value="ECO:0007669"/>
    <property type="project" value="UniProtKB-KW"/>
</dbReference>
<proteinExistence type="predicted"/>
<sequence>MIFYGSDNVSKYNAKKVEYKGVVFDSKVECDYYQYLERNLGNGYDHIELQPRYELIPKFEKQRKTEYIADFALFKDDVLVEVIDVKGMPTEVAKLKAKMFRHKHPKIKLTWICKAPKYTGQEWITYEELLKARRKRKKEKMKNGKD</sequence>
<dbReference type="Pfam" id="PF06356">
    <property type="entry name" value="DUF1064"/>
    <property type="match status" value="1"/>
</dbReference>
<protein>
    <submittedName>
        <fullName evidence="1">Endonuclease</fullName>
    </submittedName>
</protein>
<dbReference type="InterPro" id="IPR009414">
    <property type="entry name" value="DUF1064"/>
</dbReference>
<dbReference type="Gene3D" id="3.40.91.30">
    <property type="match status" value="1"/>
</dbReference>
<reference evidence="1" key="1">
    <citation type="submission" date="2023-04" db="EMBL/GenBank/DDBJ databases">
        <title>The human skin virome in hidradenitis suppurativa patients.</title>
        <authorList>
            <person name="Jansen D."/>
        </authorList>
    </citation>
    <scope>NUCLEOTIDE SEQUENCE</scope>
    <source>
        <strain evidence="1">VC3_JansenPhageB</strain>
    </source>
</reference>
<keyword evidence="1" id="KW-0540">Nuclease</keyword>
<organism evidence="1">
    <name type="scientific">Staphylococcus phage HS05</name>
    <dbReference type="NCBI Taxonomy" id="3056399"/>
    <lineage>
        <taxon>Viruses</taxon>
    </lineage>
</organism>
<name>A0AA50A6I0_9VIRU</name>
<evidence type="ECO:0000313" key="1">
    <source>
        <dbReference type="EMBL" id="WLJ25420.1"/>
    </source>
</evidence>
<keyword evidence="1" id="KW-0378">Hydrolase</keyword>